<proteinExistence type="predicted"/>
<protein>
    <recommendedName>
        <fullName evidence="1">DUF7683 domain-containing protein</fullName>
    </recommendedName>
</protein>
<organism evidence="2 4">
    <name type="scientific">Burkholderia glumae</name>
    <name type="common">Pseudomonas glumae</name>
    <dbReference type="NCBI Taxonomy" id="337"/>
    <lineage>
        <taxon>Bacteria</taxon>
        <taxon>Pseudomonadati</taxon>
        <taxon>Pseudomonadota</taxon>
        <taxon>Betaproteobacteria</taxon>
        <taxon>Burkholderiales</taxon>
        <taxon>Burkholderiaceae</taxon>
        <taxon>Burkholderia</taxon>
    </lineage>
</organism>
<feature type="domain" description="DUF7683" evidence="1">
    <location>
        <begin position="7"/>
        <end position="78"/>
    </location>
</feature>
<dbReference type="Proteomes" id="UP000594892">
    <property type="component" value="Chromosome 2"/>
</dbReference>
<reference evidence="3" key="2">
    <citation type="submission" date="2022-06" db="EMBL/GenBank/DDBJ databases">
        <title>Draft genome sequence of Burkholderia glumae strain GR20004 isolated from rice panicle showing bacterial panicle blight.</title>
        <authorList>
            <person name="Choi S.Y."/>
            <person name="Lee Y.H."/>
        </authorList>
    </citation>
    <scope>NUCLEOTIDE SEQUENCE</scope>
    <source>
        <strain evidence="3">GR20004</strain>
    </source>
</reference>
<dbReference type="GeneID" id="45698453"/>
<evidence type="ECO:0000313" key="5">
    <source>
        <dbReference type="Proteomes" id="UP001056386"/>
    </source>
</evidence>
<dbReference type="AlphaFoldDB" id="A0AAP9Y285"/>
<dbReference type="Pfam" id="PF24731">
    <property type="entry name" value="DUF7683"/>
    <property type="match status" value="1"/>
</dbReference>
<evidence type="ECO:0000313" key="3">
    <source>
        <dbReference type="EMBL" id="USS47322.1"/>
    </source>
</evidence>
<dbReference type="EMBL" id="CP099587">
    <property type="protein sequence ID" value="USS47322.1"/>
    <property type="molecule type" value="Genomic_DNA"/>
</dbReference>
<evidence type="ECO:0000313" key="2">
    <source>
        <dbReference type="EMBL" id="QPQ93088.1"/>
    </source>
</evidence>
<name>A0AAP9Y285_BURGL</name>
<dbReference type="RefSeq" id="WP_035984535.1">
    <property type="nucleotide sequence ID" value="NZ_CP021074.1"/>
</dbReference>
<evidence type="ECO:0000259" key="1">
    <source>
        <dbReference type="Pfam" id="PF24731"/>
    </source>
</evidence>
<accession>A0AAP9Y285</accession>
<dbReference type="Proteomes" id="UP001056386">
    <property type="component" value="Chromosome 1"/>
</dbReference>
<sequence length="84" mass="9894">MSHESVRRYISVFNKKNGRHVKDLSFVGQPEIQLLHAMFSVGADDPMYDEYQIDEKISRQLTPFVREEFDFKNFECFLSCDSVP</sequence>
<dbReference type="EMBL" id="CP065601">
    <property type="protein sequence ID" value="QPQ93088.1"/>
    <property type="molecule type" value="Genomic_DNA"/>
</dbReference>
<gene>
    <name evidence="2" type="ORF">I6H06_12340</name>
    <name evidence="3" type="ORF">NFI99_20960</name>
</gene>
<keyword evidence="5" id="KW-1185">Reference proteome</keyword>
<evidence type="ECO:0000313" key="4">
    <source>
        <dbReference type="Proteomes" id="UP000594892"/>
    </source>
</evidence>
<dbReference type="InterPro" id="IPR056100">
    <property type="entry name" value="DUF7683"/>
</dbReference>
<reference evidence="2 4" key="1">
    <citation type="submission" date="2020-12" db="EMBL/GenBank/DDBJ databases">
        <title>FDA dAtabase for Regulatory Grade micrObial Sequences (FDA-ARGOS): Supporting development and validation of Infectious Disease Dx tests.</title>
        <authorList>
            <person name="Minogue T."/>
            <person name="Wolcott M."/>
            <person name="Wasieloski L."/>
            <person name="Aguilar W."/>
            <person name="Moore D."/>
            <person name="Jaissle J."/>
            <person name="Tallon L."/>
            <person name="Sadzewicz L."/>
            <person name="Zhao X."/>
            <person name="Boylan J."/>
            <person name="Ott S."/>
            <person name="Bowen H."/>
            <person name="Vavikolanu K."/>
            <person name="Mehta A."/>
            <person name="Aluvathingal J."/>
            <person name="Nadendla S."/>
            <person name="Yan Y."/>
            <person name="Sichtig H."/>
        </authorList>
    </citation>
    <scope>NUCLEOTIDE SEQUENCE [LARGE SCALE GENOMIC DNA]</scope>
    <source>
        <strain evidence="2 4">FDAARGOS_949</strain>
    </source>
</reference>